<dbReference type="PANTHER" id="PTHR47099">
    <property type="entry name" value="METHYLCOBAMIDE:COM METHYLTRANSFERASE MTBA"/>
    <property type="match status" value="1"/>
</dbReference>
<gene>
    <name evidence="2" type="ORF">AW736_15385</name>
</gene>
<dbReference type="Proteomes" id="UP000078486">
    <property type="component" value="Unassembled WGS sequence"/>
</dbReference>
<dbReference type="GO" id="GO:0006779">
    <property type="term" value="P:porphyrin-containing compound biosynthetic process"/>
    <property type="evidence" value="ECO:0007669"/>
    <property type="project" value="InterPro"/>
</dbReference>
<protein>
    <submittedName>
        <fullName evidence="2">Uroporphyrinogen decarboxylase</fullName>
    </submittedName>
</protein>
<organism evidence="2 3">
    <name type="scientific">Termitidicoccus mucosus</name>
    <dbReference type="NCBI Taxonomy" id="1184151"/>
    <lineage>
        <taxon>Bacteria</taxon>
        <taxon>Pseudomonadati</taxon>
        <taxon>Verrucomicrobiota</taxon>
        <taxon>Opitutia</taxon>
        <taxon>Opitutales</taxon>
        <taxon>Opitutaceae</taxon>
        <taxon>Termitidicoccus</taxon>
    </lineage>
</organism>
<reference evidence="2 3" key="1">
    <citation type="submission" date="2016-01" db="EMBL/GenBank/DDBJ databases">
        <title>High potential of lignocellulose degradation of a new Verrucomicrobia species.</title>
        <authorList>
            <person name="Wang Y."/>
            <person name="Shi Y."/>
            <person name="Qiu Z."/>
            <person name="Liu S."/>
            <person name="Yang H."/>
        </authorList>
    </citation>
    <scope>NUCLEOTIDE SEQUENCE [LARGE SCALE GENOMIC DNA]</scope>
    <source>
        <strain evidence="2 3">TSB47</strain>
    </source>
</reference>
<evidence type="ECO:0000259" key="1">
    <source>
        <dbReference type="Pfam" id="PF01208"/>
    </source>
</evidence>
<name>A0A178II73_9BACT</name>
<comment type="caution">
    <text evidence="2">The sequence shown here is derived from an EMBL/GenBank/DDBJ whole genome shotgun (WGS) entry which is preliminary data.</text>
</comment>
<evidence type="ECO:0000313" key="3">
    <source>
        <dbReference type="Proteomes" id="UP000078486"/>
    </source>
</evidence>
<dbReference type="InterPro" id="IPR000257">
    <property type="entry name" value="Uroporphyrinogen_deCOase"/>
</dbReference>
<dbReference type="OrthoDB" id="9780425at2"/>
<dbReference type="AlphaFoldDB" id="A0A178II73"/>
<feature type="domain" description="Uroporphyrinogen decarboxylase (URO-D)" evidence="1">
    <location>
        <begin position="6"/>
        <end position="343"/>
    </location>
</feature>
<dbReference type="InterPro" id="IPR052024">
    <property type="entry name" value="Methanogen_methyltrans"/>
</dbReference>
<dbReference type="PANTHER" id="PTHR47099:SF1">
    <property type="entry name" value="METHYLCOBAMIDE:COM METHYLTRANSFERASE MTBA"/>
    <property type="match status" value="1"/>
</dbReference>
<dbReference type="RefSeq" id="WP_068771202.1">
    <property type="nucleotide sequence ID" value="NZ_CP109796.1"/>
</dbReference>
<sequence length="355" mass="38315">MRPMTSLERCLAVLDGRMPDTLPVVPQSFMYAVETAGFKMSDVSRNGRKMAAAHRISQEKHGYDGCVIDFDDAAIAEAIGARVIYRDTEPAIVDEERPVLKDLRDVHDLEVPDPWTAGRLPEWLEATKTLSDAIGGHVLIMGRADQGPFSIACLLRGMTQFMMDLMTADKALIADVLDFGRKCCVAFAKAQKEAGAHVTSIGEGLAGPSLISPGMYREFAFENERRAAAEIQAHGLPLSLHICGNAGAIIPDMGATGAKILEVDWQVDMKKARETLPASTVLMGNINPSHPLVFGKPEQIDEAVKQLVLATKGRGLIISSGCAMGRNTPPENVSAFVAAARKHGSGEELEKLHQC</sequence>
<dbReference type="GO" id="GO:0004853">
    <property type="term" value="F:uroporphyrinogen decarboxylase activity"/>
    <property type="evidence" value="ECO:0007669"/>
    <property type="project" value="InterPro"/>
</dbReference>
<dbReference type="STRING" id="1184151.AW736_15385"/>
<evidence type="ECO:0000313" key="2">
    <source>
        <dbReference type="EMBL" id="OAM88895.1"/>
    </source>
</evidence>
<proteinExistence type="predicted"/>
<dbReference type="CDD" id="cd03465">
    <property type="entry name" value="URO-D_like"/>
    <property type="match status" value="1"/>
</dbReference>
<keyword evidence="3" id="KW-1185">Reference proteome</keyword>
<dbReference type="EMBL" id="LRRQ01000118">
    <property type="protein sequence ID" value="OAM88895.1"/>
    <property type="molecule type" value="Genomic_DNA"/>
</dbReference>
<dbReference type="Pfam" id="PF01208">
    <property type="entry name" value="URO-D"/>
    <property type="match status" value="1"/>
</dbReference>
<dbReference type="SUPFAM" id="SSF51726">
    <property type="entry name" value="UROD/MetE-like"/>
    <property type="match status" value="1"/>
</dbReference>
<accession>A0A178II73</accession>
<dbReference type="Gene3D" id="3.20.20.210">
    <property type="match status" value="1"/>
</dbReference>
<dbReference type="InterPro" id="IPR038071">
    <property type="entry name" value="UROD/MetE-like_sf"/>
</dbReference>